<dbReference type="HOGENOM" id="CLU_000445_69_11_6"/>
<dbReference type="AlphaFoldDB" id="E6WX07"/>
<proteinExistence type="predicted"/>
<feature type="domain" description="Response regulatory" evidence="2">
    <location>
        <begin position="9"/>
        <end position="120"/>
    </location>
</feature>
<protein>
    <submittedName>
        <fullName evidence="3">Response regulator receiver</fullName>
    </submittedName>
</protein>
<keyword evidence="4" id="KW-1185">Reference proteome</keyword>
<reference evidence="3 4" key="1">
    <citation type="submission" date="2011-01" db="EMBL/GenBank/DDBJ databases">
        <title>Complete sequence of Pseudoxanthomonas suwonensis 11-1.</title>
        <authorList>
            <consortium name="US DOE Joint Genome Institute"/>
            <person name="Lucas S."/>
            <person name="Copeland A."/>
            <person name="Lapidus A."/>
            <person name="Cheng J.-F."/>
            <person name="Goodwin L."/>
            <person name="Pitluck S."/>
            <person name="Teshima H."/>
            <person name="Detter J.C."/>
            <person name="Han C."/>
            <person name="Tapia R."/>
            <person name="Land M."/>
            <person name="Hauser L."/>
            <person name="Kyrpides N."/>
            <person name="Ivanova N."/>
            <person name="Ovchinnikova G."/>
            <person name="Siebers A.K."/>
            <person name="Allgaier M."/>
            <person name="Thelen M.P."/>
            <person name="Hugenholtz P."/>
            <person name="Gladden J."/>
            <person name="Woyke T."/>
        </authorList>
    </citation>
    <scope>NUCLEOTIDE SEQUENCE [LARGE SCALE GENOMIC DNA]</scope>
    <source>
        <strain evidence="4">11-1</strain>
    </source>
</reference>
<name>E6WX07_PSEUU</name>
<dbReference type="PROSITE" id="PS50110">
    <property type="entry name" value="RESPONSE_REGULATORY"/>
    <property type="match status" value="1"/>
</dbReference>
<dbReference type="Proteomes" id="UP000008632">
    <property type="component" value="Chromosome"/>
</dbReference>
<dbReference type="GO" id="GO:0000160">
    <property type="term" value="P:phosphorelay signal transduction system"/>
    <property type="evidence" value="ECO:0007669"/>
    <property type="project" value="InterPro"/>
</dbReference>
<sequence length="126" mass="13069">MSGEARTVRALVVEDEFLLLALLEELLPDLGVEVAVCARSLDGALAAARETARFDIALVDVNLGGEQSYDAVEALLQAGVPTLFITGYGSGSLPPRFASVPVLGKPFGRDDLARAIGTLTAGQAQA</sequence>
<keyword evidence="1" id="KW-0597">Phosphoprotein</keyword>
<dbReference type="InterPro" id="IPR001789">
    <property type="entry name" value="Sig_transdc_resp-reg_receiver"/>
</dbReference>
<evidence type="ECO:0000313" key="4">
    <source>
        <dbReference type="Proteomes" id="UP000008632"/>
    </source>
</evidence>
<feature type="modified residue" description="4-aspartylphosphate" evidence="1">
    <location>
        <position position="60"/>
    </location>
</feature>
<organism evidence="3 4">
    <name type="scientific">Pseudoxanthomonas suwonensis (strain 11-1)</name>
    <dbReference type="NCBI Taxonomy" id="743721"/>
    <lineage>
        <taxon>Bacteria</taxon>
        <taxon>Pseudomonadati</taxon>
        <taxon>Pseudomonadota</taxon>
        <taxon>Gammaproteobacteria</taxon>
        <taxon>Lysobacterales</taxon>
        <taxon>Lysobacteraceae</taxon>
        <taxon>Pseudoxanthomonas</taxon>
    </lineage>
</organism>
<evidence type="ECO:0000259" key="2">
    <source>
        <dbReference type="PROSITE" id="PS50110"/>
    </source>
</evidence>
<dbReference type="RefSeq" id="WP_013536531.1">
    <property type="nucleotide sequence ID" value="NC_014924.1"/>
</dbReference>
<dbReference type="SMART" id="SM00448">
    <property type="entry name" value="REC"/>
    <property type="match status" value="1"/>
</dbReference>
<dbReference type="Pfam" id="PF00072">
    <property type="entry name" value="Response_reg"/>
    <property type="match status" value="1"/>
</dbReference>
<dbReference type="SUPFAM" id="SSF52172">
    <property type="entry name" value="CheY-like"/>
    <property type="match status" value="1"/>
</dbReference>
<dbReference type="Gene3D" id="3.40.50.2300">
    <property type="match status" value="1"/>
</dbReference>
<gene>
    <name evidence="3" type="ordered locus">Psesu_2882</name>
</gene>
<dbReference type="OrthoDB" id="582170at2"/>
<dbReference type="eggNOG" id="COG0784">
    <property type="taxonomic scope" value="Bacteria"/>
</dbReference>
<dbReference type="InterPro" id="IPR011006">
    <property type="entry name" value="CheY-like_superfamily"/>
</dbReference>
<dbReference type="EMBL" id="CP002446">
    <property type="protein sequence ID" value="ADV28706.1"/>
    <property type="molecule type" value="Genomic_DNA"/>
</dbReference>
<evidence type="ECO:0000313" key="3">
    <source>
        <dbReference type="EMBL" id="ADV28706.1"/>
    </source>
</evidence>
<evidence type="ECO:0000256" key="1">
    <source>
        <dbReference type="PROSITE-ProRule" id="PRU00169"/>
    </source>
</evidence>
<dbReference type="STRING" id="743721.Psesu_2882"/>
<accession>E6WX07</accession>
<dbReference type="KEGG" id="psu:Psesu_2882"/>